<keyword evidence="1" id="KW-0472">Membrane</keyword>
<dbReference type="InterPro" id="IPR012373">
    <property type="entry name" value="Ferrdict_sens_TM"/>
</dbReference>
<reference evidence="4 5" key="1">
    <citation type="submission" date="2019-09" db="EMBL/GenBank/DDBJ databases">
        <title>Taxonomic organization of the family Brucellaceae based on a phylogenomic approach.</title>
        <authorList>
            <person name="Leclercq S."/>
            <person name="Cloeckaert A."/>
            <person name="Zygmunt M.S."/>
        </authorList>
    </citation>
    <scope>NUCLEOTIDE SEQUENCE [LARGE SCALE GENOMIC DNA]</scope>
    <source>
        <strain evidence="4 5">CCUG 34461</strain>
    </source>
</reference>
<evidence type="ECO:0000259" key="2">
    <source>
        <dbReference type="Pfam" id="PF04773"/>
    </source>
</evidence>
<evidence type="ECO:0000313" key="5">
    <source>
        <dbReference type="Proteomes" id="UP000441102"/>
    </source>
</evidence>
<dbReference type="Pfam" id="PF16220">
    <property type="entry name" value="DUF4880"/>
    <property type="match status" value="1"/>
</dbReference>
<name>A0A011TGM5_BRUAN</name>
<feature type="domain" description="FecR N-terminal" evidence="3">
    <location>
        <begin position="13"/>
        <end position="53"/>
    </location>
</feature>
<evidence type="ECO:0000259" key="3">
    <source>
        <dbReference type="Pfam" id="PF16220"/>
    </source>
</evidence>
<dbReference type="GO" id="GO:0016989">
    <property type="term" value="F:sigma factor antagonist activity"/>
    <property type="evidence" value="ECO:0007669"/>
    <property type="project" value="TreeGrafter"/>
</dbReference>
<dbReference type="EMBL" id="WBWX01000015">
    <property type="protein sequence ID" value="KAB2791254.1"/>
    <property type="molecule type" value="Genomic_DNA"/>
</dbReference>
<dbReference type="PANTHER" id="PTHR30273:SF2">
    <property type="entry name" value="PROTEIN FECR"/>
    <property type="match status" value="1"/>
</dbReference>
<evidence type="ECO:0000313" key="4">
    <source>
        <dbReference type="EMBL" id="KAB2791254.1"/>
    </source>
</evidence>
<comment type="caution">
    <text evidence="4">The sequence shown here is derived from an EMBL/GenBank/DDBJ whole genome shotgun (WGS) entry which is preliminary data.</text>
</comment>
<feature type="transmembrane region" description="Helical" evidence="1">
    <location>
        <begin position="82"/>
        <end position="100"/>
    </location>
</feature>
<evidence type="ECO:0000256" key="1">
    <source>
        <dbReference type="SAM" id="Phobius"/>
    </source>
</evidence>
<dbReference type="AlphaFoldDB" id="A0A011TGM5"/>
<sequence length="314" mass="34601">MKEFETDPVYMKALEWFVLLQDKTVSADDRRAFSAWIASDPAHRVAYERAQTLWQRFDAVKPEYDRFRQSGHKSDGRVGRRGVVLGGLAALVLLPGAYLLSRPGLFATYQTGVGERRSFTLADGSTVELGSYSALSLDFSGNGRNLVLHEGQGFFQVASDPSRPFVVSANGGTITALGTAFDVKLIDRAVTVSVVEHAVSVAFGQSDPVRLDEGWQITYGGDEAALPQRADPQTVEAWRNDRIIFEDVPLSRVLSELERYRRGRIFLTDTEIGNMPVTAIFDTRDAEAALATIAETLPVRVLNGSGWVTVVTRR</sequence>
<dbReference type="PIRSF" id="PIRSF018266">
    <property type="entry name" value="FecR"/>
    <property type="match status" value="1"/>
</dbReference>
<gene>
    <name evidence="4" type="ORF">F9L06_23620</name>
</gene>
<accession>A0A011TGM5</accession>
<dbReference type="Pfam" id="PF04773">
    <property type="entry name" value="FecR"/>
    <property type="match status" value="1"/>
</dbReference>
<dbReference type="Gene3D" id="2.60.120.1440">
    <property type="match status" value="1"/>
</dbReference>
<keyword evidence="1" id="KW-0812">Transmembrane</keyword>
<dbReference type="InterPro" id="IPR032623">
    <property type="entry name" value="FecR_N"/>
</dbReference>
<dbReference type="Gene3D" id="3.55.50.30">
    <property type="match status" value="1"/>
</dbReference>
<proteinExistence type="predicted"/>
<dbReference type="Proteomes" id="UP000441102">
    <property type="component" value="Unassembled WGS sequence"/>
</dbReference>
<dbReference type="RefSeq" id="WP_036580834.1">
    <property type="nucleotide sequence ID" value="NZ_JBPCER010000015.1"/>
</dbReference>
<keyword evidence="1" id="KW-1133">Transmembrane helix</keyword>
<organism evidence="4 5">
    <name type="scientific">Brucella anthropi</name>
    <name type="common">Ochrobactrum anthropi</name>
    <dbReference type="NCBI Taxonomy" id="529"/>
    <lineage>
        <taxon>Bacteria</taxon>
        <taxon>Pseudomonadati</taxon>
        <taxon>Pseudomonadota</taxon>
        <taxon>Alphaproteobacteria</taxon>
        <taxon>Hyphomicrobiales</taxon>
        <taxon>Brucellaceae</taxon>
        <taxon>Brucella/Ochrobactrum group</taxon>
        <taxon>Brucella</taxon>
    </lineage>
</organism>
<feature type="domain" description="FecR protein" evidence="2">
    <location>
        <begin position="108"/>
        <end position="199"/>
    </location>
</feature>
<dbReference type="InterPro" id="IPR006860">
    <property type="entry name" value="FecR"/>
</dbReference>
<protein>
    <submittedName>
        <fullName evidence="4">FecR family protein</fullName>
    </submittedName>
</protein>
<dbReference type="PANTHER" id="PTHR30273">
    <property type="entry name" value="PERIPLASMIC SIGNAL SENSOR AND SIGMA FACTOR ACTIVATOR FECR-RELATED"/>
    <property type="match status" value="1"/>
</dbReference>